<evidence type="ECO:0000256" key="4">
    <source>
        <dbReference type="ARBA" id="ARBA00022741"/>
    </source>
</evidence>
<keyword evidence="8" id="KW-1208">Phospholipid metabolism</keyword>
<sequence length="338" mass="36648">MERVTKDMPTLLLVNPHSRRGKQTFERLSDELGDVLNLRGSALTTSADDMSQRIREGLDGGIRRFIIGGGDGTLSHAADVLAGSNGVLGVLPLGTGNTFSHGLGLPATLPHLLKLLAEGPVARYDVGLAEKDHSHKIFLNSLTVGFSERLVELLSREVKDRLGYLAWIVAFRHALAGTPTMQVALSWPDGHDEYQTRQLMIVNGRTIAAGISATPMSSGQDGLLEVFRLGDPSLVSIVRLGTKLLTGRLLTDREAHYAAVKEVSVRTNPALPVNIDGEIWKNTPLACRVIPGSLLVITPSSQGQSPDRWPLVTRTLGGPRTLMPRFRTYSTESSRNLK</sequence>
<proteinExistence type="inferred from homology"/>
<keyword evidence="6" id="KW-0067">ATP-binding</keyword>
<evidence type="ECO:0000256" key="6">
    <source>
        <dbReference type="ARBA" id="ARBA00022840"/>
    </source>
</evidence>
<dbReference type="EMBL" id="JABBVZ010000011">
    <property type="protein sequence ID" value="NMP21698.1"/>
    <property type="molecule type" value="Genomic_DNA"/>
</dbReference>
<dbReference type="InterPro" id="IPR017438">
    <property type="entry name" value="ATP-NAD_kinase_N"/>
</dbReference>
<evidence type="ECO:0000256" key="1">
    <source>
        <dbReference type="ARBA" id="ARBA00001946"/>
    </source>
</evidence>
<evidence type="ECO:0000256" key="2">
    <source>
        <dbReference type="ARBA" id="ARBA00005983"/>
    </source>
</evidence>
<dbReference type="InterPro" id="IPR016064">
    <property type="entry name" value="NAD/diacylglycerol_kinase_sf"/>
</dbReference>
<dbReference type="GO" id="GO:0016301">
    <property type="term" value="F:kinase activity"/>
    <property type="evidence" value="ECO:0007669"/>
    <property type="project" value="UniProtKB-KW"/>
</dbReference>
<keyword evidence="4" id="KW-0547">Nucleotide-binding</keyword>
<evidence type="ECO:0000256" key="7">
    <source>
        <dbReference type="ARBA" id="ARBA00023209"/>
    </source>
</evidence>
<dbReference type="InterPro" id="IPR045540">
    <property type="entry name" value="YegS/DAGK_C"/>
</dbReference>
<dbReference type="RefSeq" id="WP_169097323.1">
    <property type="nucleotide sequence ID" value="NZ_JABBVZ010000011.1"/>
</dbReference>
<dbReference type="InterPro" id="IPR050187">
    <property type="entry name" value="Lipid_Phosphate_FormReg"/>
</dbReference>
<dbReference type="GO" id="GO:0005886">
    <property type="term" value="C:plasma membrane"/>
    <property type="evidence" value="ECO:0007669"/>
    <property type="project" value="TreeGrafter"/>
</dbReference>
<organism evidence="10 11">
    <name type="scientific">Sulfobacillus harzensis</name>
    <dbReference type="NCBI Taxonomy" id="2729629"/>
    <lineage>
        <taxon>Bacteria</taxon>
        <taxon>Bacillati</taxon>
        <taxon>Bacillota</taxon>
        <taxon>Clostridia</taxon>
        <taxon>Eubacteriales</taxon>
        <taxon>Clostridiales Family XVII. Incertae Sedis</taxon>
        <taxon>Sulfobacillus</taxon>
    </lineage>
</organism>
<keyword evidence="3" id="KW-0808">Transferase</keyword>
<dbReference type="PANTHER" id="PTHR12358:SF106">
    <property type="entry name" value="LIPID KINASE YEGS"/>
    <property type="match status" value="1"/>
</dbReference>
<comment type="caution">
    <text evidence="10">The sequence shown here is derived from an EMBL/GenBank/DDBJ whole genome shotgun (WGS) entry which is preliminary data.</text>
</comment>
<comment type="cofactor">
    <cofactor evidence="1">
        <name>Mg(2+)</name>
        <dbReference type="ChEBI" id="CHEBI:18420"/>
    </cofactor>
</comment>
<dbReference type="SUPFAM" id="SSF111331">
    <property type="entry name" value="NAD kinase/diacylglycerol kinase-like"/>
    <property type="match status" value="1"/>
</dbReference>
<evidence type="ECO:0000313" key="10">
    <source>
        <dbReference type="EMBL" id="NMP21698.1"/>
    </source>
</evidence>
<comment type="similarity">
    <text evidence="2">Belongs to the diacylglycerol/lipid kinase family.</text>
</comment>
<dbReference type="Gene3D" id="2.60.200.40">
    <property type="match status" value="1"/>
</dbReference>
<dbReference type="Pfam" id="PF19279">
    <property type="entry name" value="YegS_C"/>
    <property type="match status" value="1"/>
</dbReference>
<keyword evidence="7" id="KW-0594">Phospholipid biosynthesis</keyword>
<evidence type="ECO:0000313" key="11">
    <source>
        <dbReference type="Proteomes" id="UP000533476"/>
    </source>
</evidence>
<gene>
    <name evidence="10" type="ORF">HIJ39_04930</name>
</gene>
<evidence type="ECO:0000259" key="9">
    <source>
        <dbReference type="PROSITE" id="PS50146"/>
    </source>
</evidence>
<dbReference type="GO" id="GO:0008654">
    <property type="term" value="P:phospholipid biosynthetic process"/>
    <property type="evidence" value="ECO:0007669"/>
    <property type="project" value="UniProtKB-KW"/>
</dbReference>
<keyword evidence="5 10" id="KW-0418">Kinase</keyword>
<keyword evidence="11" id="KW-1185">Reference proteome</keyword>
<protein>
    <submittedName>
        <fullName evidence="10">Diacylglycerol kinase</fullName>
    </submittedName>
</protein>
<reference evidence="10 11" key="1">
    <citation type="submission" date="2020-04" db="EMBL/GenBank/DDBJ databases">
        <authorList>
            <person name="Zhang R."/>
            <person name="Schippers A."/>
        </authorList>
    </citation>
    <scope>NUCLEOTIDE SEQUENCE [LARGE SCALE GENOMIC DNA]</scope>
    <source>
        <strain evidence="10 11">DSM 109850</strain>
    </source>
</reference>
<evidence type="ECO:0000256" key="8">
    <source>
        <dbReference type="ARBA" id="ARBA00023264"/>
    </source>
</evidence>
<keyword evidence="7" id="KW-0444">Lipid biosynthesis</keyword>
<dbReference type="Gene3D" id="3.40.50.10330">
    <property type="entry name" value="Probable inorganic polyphosphate/atp-NAD kinase, domain 1"/>
    <property type="match status" value="1"/>
</dbReference>
<feature type="domain" description="DAGKc" evidence="9">
    <location>
        <begin position="5"/>
        <end position="133"/>
    </location>
</feature>
<dbReference type="InterPro" id="IPR001206">
    <property type="entry name" value="Diacylglycerol_kinase_cat_dom"/>
</dbReference>
<dbReference type="Proteomes" id="UP000533476">
    <property type="component" value="Unassembled WGS sequence"/>
</dbReference>
<accession>A0A7Y0L1S4</accession>
<dbReference type="AlphaFoldDB" id="A0A7Y0L1S4"/>
<name>A0A7Y0L1S4_9FIRM</name>
<dbReference type="Pfam" id="PF00781">
    <property type="entry name" value="DAGK_cat"/>
    <property type="match status" value="1"/>
</dbReference>
<dbReference type="GO" id="GO:0005524">
    <property type="term" value="F:ATP binding"/>
    <property type="evidence" value="ECO:0007669"/>
    <property type="project" value="UniProtKB-KW"/>
</dbReference>
<keyword evidence="7" id="KW-0443">Lipid metabolism</keyword>
<dbReference type="SMART" id="SM00046">
    <property type="entry name" value="DAGKc"/>
    <property type="match status" value="1"/>
</dbReference>
<dbReference type="PANTHER" id="PTHR12358">
    <property type="entry name" value="SPHINGOSINE KINASE"/>
    <property type="match status" value="1"/>
</dbReference>
<evidence type="ECO:0000256" key="5">
    <source>
        <dbReference type="ARBA" id="ARBA00022777"/>
    </source>
</evidence>
<dbReference type="PROSITE" id="PS50146">
    <property type="entry name" value="DAGK"/>
    <property type="match status" value="1"/>
</dbReference>
<evidence type="ECO:0000256" key="3">
    <source>
        <dbReference type="ARBA" id="ARBA00022679"/>
    </source>
</evidence>